<evidence type="ECO:0000313" key="4">
    <source>
        <dbReference type="Proteomes" id="UP001151582"/>
    </source>
</evidence>
<dbReference type="InterPro" id="IPR001623">
    <property type="entry name" value="DnaJ_domain"/>
</dbReference>
<gene>
    <name evidence="3" type="primary">DNAJB6</name>
    <name evidence="3" type="ORF">H4R34_002256</name>
</gene>
<protein>
    <submittedName>
        <fullName evidence="3">DnaJ sub B member 6</fullName>
    </submittedName>
</protein>
<keyword evidence="4" id="KW-1185">Reference proteome</keyword>
<dbReference type="PRINTS" id="PR00625">
    <property type="entry name" value="JDOMAIN"/>
</dbReference>
<dbReference type="Pfam" id="PF00226">
    <property type="entry name" value="DnaJ"/>
    <property type="match status" value="1"/>
</dbReference>
<sequence length="298" mass="33017">MVKETRYYDILGVSFDATPDEIKKAYRRASLRWHPDKNVDKKDEAEEMFKLVSEAYQVLKEEDQRKLYDQYGEAGLKANGPGAGPPPSHSRPQASPFVFRTPDDIFREVFGQEDPFRAFMNMPMGSSIFSNGGPPFPSAFSSGFGAPFGIERGGDPSMSIRKHGSDFFASPFGPSPFPSSFGAPFPSSFDRPMPSMHMPNGFGQGAFISRTQTTDAEGNVIVIDEANGSRKVYRNGELVSEENPSHPSSSSSSKRHQSARTPPREPSTSQYQSRRYNSTGHAHPGHHHSSYRRAEPSK</sequence>
<feature type="compositionally biased region" description="Polar residues" evidence="1">
    <location>
        <begin position="266"/>
        <end position="280"/>
    </location>
</feature>
<dbReference type="GO" id="GO:0030544">
    <property type="term" value="F:Hsp70 protein binding"/>
    <property type="evidence" value="ECO:0007669"/>
    <property type="project" value="InterPro"/>
</dbReference>
<reference evidence="3" key="1">
    <citation type="submission" date="2022-07" db="EMBL/GenBank/DDBJ databases">
        <title>Phylogenomic reconstructions and comparative analyses of Kickxellomycotina fungi.</title>
        <authorList>
            <person name="Reynolds N.K."/>
            <person name="Stajich J.E."/>
            <person name="Barry K."/>
            <person name="Grigoriev I.V."/>
            <person name="Crous P."/>
            <person name="Smith M.E."/>
        </authorList>
    </citation>
    <scope>NUCLEOTIDE SEQUENCE</scope>
    <source>
        <strain evidence="3">RSA 567</strain>
    </source>
</reference>
<dbReference type="EMBL" id="JANBQB010000143">
    <property type="protein sequence ID" value="KAJ1980971.1"/>
    <property type="molecule type" value="Genomic_DNA"/>
</dbReference>
<organism evidence="3 4">
    <name type="scientific">Dimargaris verticillata</name>
    <dbReference type="NCBI Taxonomy" id="2761393"/>
    <lineage>
        <taxon>Eukaryota</taxon>
        <taxon>Fungi</taxon>
        <taxon>Fungi incertae sedis</taxon>
        <taxon>Zoopagomycota</taxon>
        <taxon>Kickxellomycotina</taxon>
        <taxon>Dimargaritomycetes</taxon>
        <taxon>Dimargaritales</taxon>
        <taxon>Dimargaritaceae</taxon>
        <taxon>Dimargaris</taxon>
    </lineage>
</organism>
<dbReference type="InterPro" id="IPR043183">
    <property type="entry name" value="DNJB2/6-like"/>
</dbReference>
<proteinExistence type="predicted"/>
<feature type="region of interest" description="Disordered" evidence="1">
    <location>
        <begin position="235"/>
        <end position="298"/>
    </location>
</feature>
<dbReference type="SMART" id="SM00271">
    <property type="entry name" value="DnaJ"/>
    <property type="match status" value="1"/>
</dbReference>
<evidence type="ECO:0000256" key="1">
    <source>
        <dbReference type="SAM" id="MobiDB-lite"/>
    </source>
</evidence>
<evidence type="ECO:0000259" key="2">
    <source>
        <dbReference type="PROSITE" id="PS50076"/>
    </source>
</evidence>
<dbReference type="AlphaFoldDB" id="A0A9W8B455"/>
<dbReference type="PROSITE" id="PS50076">
    <property type="entry name" value="DNAJ_2"/>
    <property type="match status" value="1"/>
</dbReference>
<dbReference type="OrthoDB" id="10250354at2759"/>
<dbReference type="Gene3D" id="1.10.287.110">
    <property type="entry name" value="DnaJ domain"/>
    <property type="match status" value="1"/>
</dbReference>
<dbReference type="SUPFAM" id="SSF46565">
    <property type="entry name" value="Chaperone J-domain"/>
    <property type="match status" value="1"/>
</dbReference>
<dbReference type="Proteomes" id="UP001151582">
    <property type="component" value="Unassembled WGS sequence"/>
</dbReference>
<dbReference type="GO" id="GO:0051082">
    <property type="term" value="F:unfolded protein binding"/>
    <property type="evidence" value="ECO:0007669"/>
    <property type="project" value="InterPro"/>
</dbReference>
<dbReference type="PANTHER" id="PTHR45168:SF2">
    <property type="entry name" value="DNAJ HEAT SHOCK PROTEIN FAMILY (HSP40) MEMBER B8"/>
    <property type="match status" value="1"/>
</dbReference>
<dbReference type="CDD" id="cd06257">
    <property type="entry name" value="DnaJ"/>
    <property type="match status" value="1"/>
</dbReference>
<accession>A0A9W8B455</accession>
<feature type="compositionally biased region" description="Low complexity" evidence="1">
    <location>
        <begin position="241"/>
        <end position="252"/>
    </location>
</feature>
<feature type="domain" description="J" evidence="2">
    <location>
        <begin position="6"/>
        <end position="72"/>
    </location>
</feature>
<comment type="caution">
    <text evidence="3">The sequence shown here is derived from an EMBL/GenBank/DDBJ whole genome shotgun (WGS) entry which is preliminary data.</text>
</comment>
<feature type="region of interest" description="Disordered" evidence="1">
    <location>
        <begin position="74"/>
        <end position="97"/>
    </location>
</feature>
<evidence type="ECO:0000313" key="3">
    <source>
        <dbReference type="EMBL" id="KAJ1980971.1"/>
    </source>
</evidence>
<dbReference type="InterPro" id="IPR036869">
    <property type="entry name" value="J_dom_sf"/>
</dbReference>
<name>A0A9W8B455_9FUNG</name>
<dbReference type="PANTHER" id="PTHR45168">
    <property type="entry name" value="DNAJ HOMOLOG SUBFAMILY B MEMBER 2"/>
    <property type="match status" value="1"/>
</dbReference>